<feature type="compositionally biased region" description="Basic and acidic residues" evidence="1">
    <location>
        <begin position="98"/>
        <end position="114"/>
    </location>
</feature>
<proteinExistence type="predicted"/>
<reference evidence="2 3" key="1">
    <citation type="submission" date="2024-10" db="EMBL/GenBank/DDBJ databases">
        <authorList>
            <person name="Kim D."/>
        </authorList>
    </citation>
    <scope>NUCLEOTIDE SEQUENCE [LARGE SCALE GENOMIC DNA]</scope>
    <source>
        <strain evidence="2">BH-2024</strain>
    </source>
</reference>
<dbReference type="AlphaFoldDB" id="A0ABD2LQY8"/>
<comment type="caution">
    <text evidence="2">The sequence shown here is derived from an EMBL/GenBank/DDBJ whole genome shotgun (WGS) entry which is preliminary data.</text>
</comment>
<evidence type="ECO:0000313" key="2">
    <source>
        <dbReference type="EMBL" id="KAL3117508.1"/>
    </source>
</evidence>
<feature type="region of interest" description="Disordered" evidence="1">
    <location>
        <begin position="85"/>
        <end position="114"/>
    </location>
</feature>
<dbReference type="Proteomes" id="UP001620626">
    <property type="component" value="Unassembled WGS sequence"/>
</dbReference>
<dbReference type="EMBL" id="JBICBT010000321">
    <property type="protein sequence ID" value="KAL3117508.1"/>
    <property type="molecule type" value="Genomic_DNA"/>
</dbReference>
<protein>
    <submittedName>
        <fullName evidence="2">Uncharacterized protein</fullName>
    </submittedName>
</protein>
<name>A0ABD2LQY8_9BILA</name>
<accession>A0ABD2LQY8</accession>
<keyword evidence="3" id="KW-1185">Reference proteome</keyword>
<organism evidence="2 3">
    <name type="scientific">Heterodera trifolii</name>
    <dbReference type="NCBI Taxonomy" id="157864"/>
    <lineage>
        <taxon>Eukaryota</taxon>
        <taxon>Metazoa</taxon>
        <taxon>Ecdysozoa</taxon>
        <taxon>Nematoda</taxon>
        <taxon>Chromadorea</taxon>
        <taxon>Rhabditida</taxon>
        <taxon>Tylenchina</taxon>
        <taxon>Tylenchomorpha</taxon>
        <taxon>Tylenchoidea</taxon>
        <taxon>Heteroderidae</taxon>
        <taxon>Heteroderinae</taxon>
        <taxon>Heterodera</taxon>
    </lineage>
</organism>
<sequence length="225" mass="25982">MSTITPNTSLTTLGDITSDQSNGKITSQFKNIKLAMEFFDLDLDSGMDYHNSVPLNGNELERLEAQRKAIEAKIAAELTRRQMKMEGNEATPKAKGNFGKEKRLSEAKQKEEDKLSKVEAENRLLKAELKQRETLDELIEMKTKVAKMEQQENALIEQIQKLEEEQKKCLDKYDELEKELARKYKDIVFVNHQMYFVDPNDPRVHTQDIEATKKALKKGNFRQTV</sequence>
<gene>
    <name evidence="2" type="ORF">niasHT_005579</name>
</gene>
<evidence type="ECO:0000313" key="3">
    <source>
        <dbReference type="Proteomes" id="UP001620626"/>
    </source>
</evidence>
<evidence type="ECO:0000256" key="1">
    <source>
        <dbReference type="SAM" id="MobiDB-lite"/>
    </source>
</evidence>
<feature type="region of interest" description="Disordered" evidence="1">
    <location>
        <begin position="1"/>
        <end position="22"/>
    </location>
</feature>